<gene>
    <name evidence="10" type="ORF">B7463_g7287</name>
</gene>
<dbReference type="Gene3D" id="3.90.260.10">
    <property type="entry name" value="Transglutaminase-like"/>
    <property type="match status" value="1"/>
</dbReference>
<dbReference type="GO" id="GO:0005737">
    <property type="term" value="C:cytoplasm"/>
    <property type="evidence" value="ECO:0007669"/>
    <property type="project" value="TreeGrafter"/>
</dbReference>
<dbReference type="GO" id="GO:0006289">
    <property type="term" value="P:nucleotide-excision repair"/>
    <property type="evidence" value="ECO:0007669"/>
    <property type="project" value="InterPro"/>
</dbReference>
<feature type="compositionally biased region" description="Basic and acidic residues" evidence="6">
    <location>
        <begin position="457"/>
        <end position="474"/>
    </location>
</feature>
<dbReference type="Pfam" id="PF10404">
    <property type="entry name" value="BHD_2"/>
    <property type="match status" value="1"/>
</dbReference>
<dbReference type="Pfam" id="PF03835">
    <property type="entry name" value="Rad4"/>
    <property type="match status" value="1"/>
</dbReference>
<comment type="caution">
    <text evidence="10">The sequence shown here is derived from an EMBL/GenBank/DDBJ whole genome shotgun (WGS) entry which is preliminary data.</text>
</comment>
<proteinExistence type="inferred from homology"/>
<evidence type="ECO:0000256" key="3">
    <source>
        <dbReference type="ARBA" id="ARBA00022763"/>
    </source>
</evidence>
<dbReference type="STRING" id="5539.A0A3E2H6K2"/>
<feature type="compositionally biased region" description="Basic and acidic residues" evidence="6">
    <location>
        <begin position="252"/>
        <end position="261"/>
    </location>
</feature>
<feature type="compositionally biased region" description="Acidic residues" evidence="6">
    <location>
        <begin position="1090"/>
        <end position="1100"/>
    </location>
</feature>
<dbReference type="EMBL" id="NCSJ02000141">
    <property type="protein sequence ID" value="RFU29045.1"/>
    <property type="molecule type" value="Genomic_DNA"/>
</dbReference>
<evidence type="ECO:0000256" key="5">
    <source>
        <dbReference type="ARBA" id="ARBA00023242"/>
    </source>
</evidence>
<feature type="region of interest" description="Disordered" evidence="6">
    <location>
        <begin position="396"/>
        <end position="496"/>
    </location>
</feature>
<reference evidence="10 11" key="1">
    <citation type="submission" date="2018-05" db="EMBL/GenBank/DDBJ databases">
        <title>Draft genome sequence of Scytalidium lignicola DSM 105466, a ubiquitous saprotrophic fungus.</title>
        <authorList>
            <person name="Buettner E."/>
            <person name="Gebauer A.M."/>
            <person name="Hofrichter M."/>
            <person name="Liers C."/>
            <person name="Kellner H."/>
        </authorList>
    </citation>
    <scope>NUCLEOTIDE SEQUENCE [LARGE SCALE GENOMIC DNA]</scope>
    <source>
        <strain evidence="10 11">DSM 105466</strain>
    </source>
</reference>
<dbReference type="GO" id="GO:0000111">
    <property type="term" value="C:nucleotide-excision repair factor 2 complex"/>
    <property type="evidence" value="ECO:0007669"/>
    <property type="project" value="TreeGrafter"/>
</dbReference>
<feature type="compositionally biased region" description="Polar residues" evidence="6">
    <location>
        <begin position="997"/>
        <end position="1008"/>
    </location>
</feature>
<dbReference type="InterPro" id="IPR004583">
    <property type="entry name" value="DNA_repair_Rad4"/>
</dbReference>
<feature type="compositionally biased region" description="Basic and acidic residues" evidence="6">
    <location>
        <begin position="63"/>
        <end position="80"/>
    </location>
</feature>
<feature type="non-terminal residue" evidence="10">
    <location>
        <position position="1"/>
    </location>
</feature>
<dbReference type="GO" id="GO:0003697">
    <property type="term" value="F:single-stranded DNA binding"/>
    <property type="evidence" value="ECO:0007669"/>
    <property type="project" value="TreeGrafter"/>
</dbReference>
<dbReference type="SUPFAM" id="SSF54001">
    <property type="entry name" value="Cysteine proteinases"/>
    <property type="match status" value="1"/>
</dbReference>
<dbReference type="InterPro" id="IPR018327">
    <property type="entry name" value="BHD_2"/>
</dbReference>
<evidence type="ECO:0000256" key="4">
    <source>
        <dbReference type="ARBA" id="ARBA00023204"/>
    </source>
</evidence>
<feature type="compositionally biased region" description="Low complexity" evidence="6">
    <location>
        <begin position="83"/>
        <end position="92"/>
    </location>
</feature>
<organism evidence="10 11">
    <name type="scientific">Scytalidium lignicola</name>
    <name type="common">Hyphomycete</name>
    <dbReference type="NCBI Taxonomy" id="5539"/>
    <lineage>
        <taxon>Eukaryota</taxon>
        <taxon>Fungi</taxon>
        <taxon>Dikarya</taxon>
        <taxon>Ascomycota</taxon>
        <taxon>Pezizomycotina</taxon>
        <taxon>Leotiomycetes</taxon>
        <taxon>Leotiomycetes incertae sedis</taxon>
        <taxon>Scytalidium</taxon>
    </lineage>
</organism>
<evidence type="ECO:0000259" key="7">
    <source>
        <dbReference type="SMART" id="SM01030"/>
    </source>
</evidence>
<feature type="region of interest" description="Disordered" evidence="6">
    <location>
        <begin position="1"/>
        <end position="123"/>
    </location>
</feature>
<evidence type="ECO:0000259" key="8">
    <source>
        <dbReference type="SMART" id="SM01031"/>
    </source>
</evidence>
<evidence type="ECO:0000256" key="2">
    <source>
        <dbReference type="ARBA" id="ARBA00009525"/>
    </source>
</evidence>
<keyword evidence="4" id="KW-0234">DNA repair</keyword>
<dbReference type="Gene3D" id="2.20.20.110">
    <property type="entry name" value="Rad4, beta-hairpin domain BHD1"/>
    <property type="match status" value="1"/>
</dbReference>
<dbReference type="Pfam" id="PF10403">
    <property type="entry name" value="BHD_1"/>
    <property type="match status" value="1"/>
</dbReference>
<evidence type="ECO:0000256" key="6">
    <source>
        <dbReference type="SAM" id="MobiDB-lite"/>
    </source>
</evidence>
<dbReference type="OrthoDB" id="300780at2759"/>
<dbReference type="InterPro" id="IPR018326">
    <property type="entry name" value="Rad4_beta-hairpin_dom1"/>
</dbReference>
<dbReference type="Gene3D" id="3.30.70.2460">
    <property type="entry name" value="Rad4, beta-hairpin domain BHD3"/>
    <property type="match status" value="1"/>
</dbReference>
<feature type="region of interest" description="Disordered" evidence="6">
    <location>
        <begin position="937"/>
        <end position="1153"/>
    </location>
</feature>
<dbReference type="SMART" id="SM01031">
    <property type="entry name" value="BHD_2"/>
    <property type="match status" value="1"/>
</dbReference>
<feature type="compositionally biased region" description="Basic residues" evidence="6">
    <location>
        <begin position="1"/>
        <end position="11"/>
    </location>
</feature>
<keyword evidence="5" id="KW-0539">Nucleus</keyword>
<sequence>MPPFVSRKRLRSSSPEAGPSNSKSSAQSGKGKVAGKSKGKLVPTPSRKRTLFDDLDAGTISKPDPEQRRAALENLSRLDDEGSSLSSIASSEAEFEDIQVSKRQKTTNADTSSSSSSSDEDIEFEDVQTFVAPPLPSAPPPSGDLELTLTKETRVSLTNPLGTKKGPSKIERQIRVATHQFHVQMLMWHNAIRNSWLCDKELQEILVKQLPTSFWEREMEKWKRRSGFEKAENKVEISKEGERGKTSKGKGKGAEKGRPSQRDWGGSAERLATREIDMSHGDPILRLLKYLKEYWRMRFRITEPGLRKLGYMSLQQLDEEYRGFSKDKHDTGRYGERIQDIKALRERAKLLQGSRDVGAQLFTALLRGLGLEARMVASLQPVGFGWNKYEEALERKKKVVPADKTEQDESTSEEESGSEVGKLPRKRPKADKKKAKTEAKKATKLQKPRRRKSQSTGHKDSPLDHSESEESSMHDDDDSVVDVTPIKKRPEPSKQYDKDLAFPHYWTEVFSPVTNTYIPVDPLVLNLIVNTANKDENLGNFEPRGQKAEKAKQVIAYVIGFSQDGTAKDVTTRYLKRHMWPGRTKGVRIPVEKVPVYNHHGKIKRYEEFDWFKTVMSGYVRGTQKCPRTEIDDQEDLTDLKPLQPERKEVKEGEETLQWYKSSAEFVLERHLRREEAILPTAKHVKMFTVKAKGGVTTKEKVFLRKDVVACKSIETWHKEGRAPIPGEEPRKRVPYRAATTNRRRELAEVEYATGEKMLQGLYSRDQTDWIIPAPIKDGKIPKNEYGNIDVYVPSMIPEGAVHIPRRSTVRICKKLGIDYAEAVTGFEFGSRMAVPIITGVVVAQEHLEAVMDQWEKDEMERARKEDEKRTKAALAMWRKLLMGLRIVERVREEYGDAAEDQIDAINPWTNKKAVKVSENEIDESWKSMHERDEDMAGGFFPEGHDEEEADHDHHSSSFFPVVNYDDEDDDSEHGGGFVVEGHNEEPVRPSIRQAYATPQSASTNSTAVHKHISEDNEDISDSREVTPGSKSTKKRPIVEIQIRGKNKTPTSKSRASKKIAAVKGTAKRRRRIPDSEEDEKQSSSLSELISDEISSEAEVEEVHSKGQKIRTTIPGPTTNIRKTPKRAAARKSETALRSHYFGHPSDDEMNDL</sequence>
<feature type="compositionally biased region" description="Basic and acidic residues" evidence="6">
    <location>
        <begin position="396"/>
        <end position="407"/>
    </location>
</feature>
<dbReference type="InterPro" id="IPR018325">
    <property type="entry name" value="Rad4/PNGase_transGLS-fold"/>
</dbReference>
<dbReference type="AlphaFoldDB" id="A0A3E2H6K2"/>
<dbReference type="GO" id="GO:0003684">
    <property type="term" value="F:damaged DNA binding"/>
    <property type="evidence" value="ECO:0007669"/>
    <property type="project" value="InterPro"/>
</dbReference>
<feature type="compositionally biased region" description="Basic and acidic residues" evidence="6">
    <location>
        <begin position="233"/>
        <end position="245"/>
    </location>
</feature>
<accession>A0A3E2H6K2</accession>
<dbReference type="InterPro" id="IPR036985">
    <property type="entry name" value="Transglutaminase-like_sf"/>
</dbReference>
<comment type="subcellular location">
    <subcellularLocation>
        <location evidence="1">Nucleus</location>
    </subcellularLocation>
</comment>
<feature type="compositionally biased region" description="Basic residues" evidence="6">
    <location>
        <begin position="423"/>
        <end position="435"/>
    </location>
</feature>
<keyword evidence="3" id="KW-0227">DNA damage</keyword>
<dbReference type="FunFam" id="3.30.70.2460:FF:000001">
    <property type="entry name" value="DNA repair protein Rad4 family"/>
    <property type="match status" value="1"/>
</dbReference>
<dbReference type="PANTHER" id="PTHR12135">
    <property type="entry name" value="DNA REPAIR PROTEIN XP-C / RAD4"/>
    <property type="match status" value="1"/>
</dbReference>
<dbReference type="Pfam" id="PF10405">
    <property type="entry name" value="BHD_3"/>
    <property type="match status" value="1"/>
</dbReference>
<keyword evidence="11" id="KW-1185">Reference proteome</keyword>
<feature type="non-terminal residue" evidence="10">
    <location>
        <position position="1153"/>
    </location>
</feature>
<dbReference type="GO" id="GO:0006298">
    <property type="term" value="P:mismatch repair"/>
    <property type="evidence" value="ECO:0007669"/>
    <property type="project" value="TreeGrafter"/>
</dbReference>
<dbReference type="SMART" id="SM01032">
    <property type="entry name" value="BHD_3"/>
    <property type="match status" value="1"/>
</dbReference>
<dbReference type="SMART" id="SM01030">
    <property type="entry name" value="BHD_1"/>
    <property type="match status" value="1"/>
</dbReference>
<name>A0A3E2H6K2_SCYLI</name>
<dbReference type="OMA" id="DKRQPWD"/>
<feature type="compositionally biased region" description="Acidic residues" evidence="6">
    <location>
        <begin position="408"/>
        <end position="417"/>
    </location>
</feature>
<dbReference type="InterPro" id="IPR042488">
    <property type="entry name" value="Rad4_BHD3_sf"/>
</dbReference>
<feature type="compositionally biased region" description="Basic residues" evidence="6">
    <location>
        <begin position="442"/>
        <end position="453"/>
    </location>
</feature>
<evidence type="ECO:0000259" key="9">
    <source>
        <dbReference type="SMART" id="SM01032"/>
    </source>
</evidence>
<feature type="domain" description="Rad4 beta-hairpin" evidence="7">
    <location>
        <begin position="650"/>
        <end position="709"/>
    </location>
</feature>
<feature type="domain" description="Rad4 beta-hairpin" evidence="9">
    <location>
        <begin position="781"/>
        <end position="855"/>
    </location>
</feature>
<dbReference type="Proteomes" id="UP000258309">
    <property type="component" value="Unassembled WGS sequence"/>
</dbReference>
<dbReference type="InterPro" id="IPR038765">
    <property type="entry name" value="Papain-like_cys_pep_sf"/>
</dbReference>
<feature type="domain" description="Rad4 beta-hairpin" evidence="8">
    <location>
        <begin position="711"/>
        <end position="774"/>
    </location>
</feature>
<evidence type="ECO:0000313" key="11">
    <source>
        <dbReference type="Proteomes" id="UP000258309"/>
    </source>
</evidence>
<feature type="compositionally biased region" description="Low complexity" evidence="6">
    <location>
        <begin position="17"/>
        <end position="32"/>
    </location>
</feature>
<dbReference type="GO" id="GO:0071942">
    <property type="term" value="C:XPC complex"/>
    <property type="evidence" value="ECO:0007669"/>
    <property type="project" value="TreeGrafter"/>
</dbReference>
<evidence type="ECO:0000256" key="1">
    <source>
        <dbReference type="ARBA" id="ARBA00004123"/>
    </source>
</evidence>
<feature type="region of interest" description="Disordered" evidence="6">
    <location>
        <begin position="233"/>
        <end position="268"/>
    </location>
</feature>
<comment type="similarity">
    <text evidence="2">Belongs to the XPC family.</text>
</comment>
<evidence type="ECO:0000313" key="10">
    <source>
        <dbReference type="EMBL" id="RFU29045.1"/>
    </source>
</evidence>
<protein>
    <submittedName>
        <fullName evidence="10">Uncharacterized protein</fullName>
    </submittedName>
</protein>
<dbReference type="PANTHER" id="PTHR12135:SF2">
    <property type="entry name" value="DNA REPAIR PROTEIN RAD34"/>
    <property type="match status" value="1"/>
</dbReference>
<dbReference type="InterPro" id="IPR018328">
    <property type="entry name" value="Rad4_beta-hairpin_dom3"/>
</dbReference>